<evidence type="ECO:0000256" key="1">
    <source>
        <dbReference type="SAM" id="Phobius"/>
    </source>
</evidence>
<dbReference type="InterPro" id="IPR050587">
    <property type="entry name" value="GNT1/Glycosyltrans_8"/>
</dbReference>
<dbReference type="PANTHER" id="PTHR11183">
    <property type="entry name" value="GLYCOGENIN SUBFAMILY MEMBER"/>
    <property type="match status" value="1"/>
</dbReference>
<organism evidence="2">
    <name type="scientific">Klosneuvirus KNV1</name>
    <dbReference type="NCBI Taxonomy" id="1977640"/>
    <lineage>
        <taxon>Viruses</taxon>
        <taxon>Varidnaviria</taxon>
        <taxon>Bamfordvirae</taxon>
        <taxon>Nucleocytoviricota</taxon>
        <taxon>Megaviricetes</taxon>
        <taxon>Imitervirales</taxon>
        <taxon>Mimiviridae</taxon>
        <taxon>Klosneuvirinae</taxon>
        <taxon>Klosneuvirus</taxon>
    </lineage>
</organism>
<proteinExistence type="predicted"/>
<dbReference type="Gene3D" id="3.90.550.10">
    <property type="entry name" value="Spore Coat Polysaccharide Biosynthesis Protein SpsA, Chain A"/>
    <property type="match status" value="1"/>
</dbReference>
<protein>
    <submittedName>
        <fullName evidence="2">Glycosyltransferase</fullName>
    </submittedName>
</protein>
<reference evidence="2" key="1">
    <citation type="journal article" date="2017" name="Science">
        <title>Giant viruses with an expanded complement of translation system components.</title>
        <authorList>
            <person name="Schulz F."/>
            <person name="Yutin N."/>
            <person name="Ivanova N.N."/>
            <person name="Ortega D.R."/>
            <person name="Lee T.K."/>
            <person name="Vierheilig J."/>
            <person name="Daims H."/>
            <person name="Horn M."/>
            <person name="Wagner M."/>
            <person name="Jensen G.J."/>
            <person name="Kyrpides N.C."/>
            <person name="Koonin E.V."/>
            <person name="Woyke T."/>
        </authorList>
    </citation>
    <scope>NUCLEOTIDE SEQUENCE</scope>
    <source>
        <strain evidence="2">KNV1</strain>
    </source>
</reference>
<dbReference type="SUPFAM" id="SSF53448">
    <property type="entry name" value="Nucleotide-diphospho-sugar transferases"/>
    <property type="match status" value="1"/>
</dbReference>
<dbReference type="EMBL" id="KY684108">
    <property type="protein sequence ID" value="ARF11196.1"/>
    <property type="molecule type" value="Genomic_DNA"/>
</dbReference>
<accession>A0A1V0SHI8</accession>
<keyword evidence="1" id="KW-0812">Transmembrane</keyword>
<evidence type="ECO:0000313" key="2">
    <source>
        <dbReference type="EMBL" id="ARF11196.1"/>
    </source>
</evidence>
<gene>
    <name evidence="2" type="ORF">Klosneuvirus_1_53</name>
</gene>
<keyword evidence="1" id="KW-1133">Transmembrane helix</keyword>
<name>A0A1V0SHI8_9VIRU</name>
<sequence>MVSTYNEHEFNKLILQCDYEDESKYISPNDMIVNNKKNYAYVTLVMLGDLYISAAIVLAESLKKLKTQADLVVLVTPDVTNKGKDILKMFFDHVIEISYIPIRNWRAKQQRFKKYLDYVFTKFHVFNLTQYKKILLIDADAIVLKYPDHLFTLNAPAGCYLKDKDLFITYDERGNYILPTDSKIKWYNEMCDCCGHGKLIDKKLTDVVTTTSCNPGIGGGLMLLEPKEGELDAIIKDITKGKSWELVSKVFPWPEQQYLTYRYSGKWTGMNPRFFGLQGYPHWKVLYGLQYGGDKPFMLSSKLPLEARLQYPDYILWHSIFREILDKNPKLKQEKSLEESIKMNSYYQQKQIIKLDMFPETNYHQQYIRFKKNYIQLKHKLSSS</sequence>
<keyword evidence="2" id="KW-0808">Transferase</keyword>
<dbReference type="GO" id="GO:0016757">
    <property type="term" value="F:glycosyltransferase activity"/>
    <property type="evidence" value="ECO:0007669"/>
    <property type="project" value="InterPro"/>
</dbReference>
<dbReference type="InterPro" id="IPR002495">
    <property type="entry name" value="Glyco_trans_8"/>
</dbReference>
<feature type="transmembrane region" description="Helical" evidence="1">
    <location>
        <begin position="39"/>
        <end position="59"/>
    </location>
</feature>
<dbReference type="InterPro" id="IPR029044">
    <property type="entry name" value="Nucleotide-diphossugar_trans"/>
</dbReference>
<keyword evidence="1" id="KW-0472">Membrane</keyword>
<dbReference type="Pfam" id="PF01501">
    <property type="entry name" value="Glyco_transf_8"/>
    <property type="match status" value="1"/>
</dbReference>